<feature type="signal peptide" evidence="1">
    <location>
        <begin position="1"/>
        <end position="23"/>
    </location>
</feature>
<evidence type="ECO:0008006" key="4">
    <source>
        <dbReference type="Google" id="ProtNLM"/>
    </source>
</evidence>
<dbReference type="EMBL" id="BAABBR010000001">
    <property type="protein sequence ID" value="GAA4031260.1"/>
    <property type="molecule type" value="Genomic_DNA"/>
</dbReference>
<organism evidence="2 3">
    <name type="scientific">Sphingomonas rosea</name>
    <dbReference type="NCBI Taxonomy" id="335605"/>
    <lineage>
        <taxon>Bacteria</taxon>
        <taxon>Pseudomonadati</taxon>
        <taxon>Pseudomonadota</taxon>
        <taxon>Alphaproteobacteria</taxon>
        <taxon>Sphingomonadales</taxon>
        <taxon>Sphingomonadaceae</taxon>
        <taxon>Sphingomonas</taxon>
    </lineage>
</organism>
<reference evidence="3" key="1">
    <citation type="journal article" date="2019" name="Int. J. Syst. Evol. Microbiol.">
        <title>The Global Catalogue of Microorganisms (GCM) 10K type strain sequencing project: providing services to taxonomists for standard genome sequencing and annotation.</title>
        <authorList>
            <consortium name="The Broad Institute Genomics Platform"/>
            <consortium name="The Broad Institute Genome Sequencing Center for Infectious Disease"/>
            <person name="Wu L."/>
            <person name="Ma J."/>
        </authorList>
    </citation>
    <scope>NUCLEOTIDE SEQUENCE [LARGE SCALE GENOMIC DNA]</scope>
    <source>
        <strain evidence="3">JCM 17564</strain>
    </source>
</reference>
<dbReference type="RefSeq" id="WP_344695779.1">
    <property type="nucleotide sequence ID" value="NZ_BAABBR010000001.1"/>
</dbReference>
<gene>
    <name evidence="2" type="ORF">GCM10022281_08500</name>
</gene>
<name>A0ABP7TU10_9SPHN</name>
<comment type="caution">
    <text evidence="2">The sequence shown here is derived from an EMBL/GenBank/DDBJ whole genome shotgun (WGS) entry which is preliminary data.</text>
</comment>
<evidence type="ECO:0000256" key="1">
    <source>
        <dbReference type="SAM" id="SignalP"/>
    </source>
</evidence>
<dbReference type="Proteomes" id="UP001424459">
    <property type="component" value="Unassembled WGS sequence"/>
</dbReference>
<proteinExistence type="predicted"/>
<keyword evidence="1" id="KW-0732">Signal</keyword>
<evidence type="ECO:0000313" key="2">
    <source>
        <dbReference type="EMBL" id="GAA4031260.1"/>
    </source>
</evidence>
<sequence>MRNFLKGAAALTAFLAFATPAAAQQVSVTGAKPTATVNVMKPLQLTGLRNLVFGNVLVGTFTGSDTVAITPSGRTCGTTGGLTCSGTFSTAQYRVVGSNNNVALITSATPTVSMSNGAGGTLTLTPTFPSSVTVDNSGNPGKIFEVGGTLSFSSTQADGLYTGTLDIQVAYQ</sequence>
<dbReference type="Pfam" id="PF14352">
    <property type="entry name" value="DUF4402"/>
    <property type="match status" value="1"/>
</dbReference>
<evidence type="ECO:0000313" key="3">
    <source>
        <dbReference type="Proteomes" id="UP001424459"/>
    </source>
</evidence>
<protein>
    <recommendedName>
        <fullName evidence="4">DUF4402 domain-containing protein</fullName>
    </recommendedName>
</protein>
<feature type="chain" id="PRO_5045864413" description="DUF4402 domain-containing protein" evidence="1">
    <location>
        <begin position="24"/>
        <end position="172"/>
    </location>
</feature>
<keyword evidence="3" id="KW-1185">Reference proteome</keyword>
<dbReference type="InterPro" id="IPR025514">
    <property type="entry name" value="DUF4402"/>
</dbReference>
<accession>A0ABP7TU10</accession>